<protein>
    <recommendedName>
        <fullName evidence="3">NmrA-like domain-containing protein</fullName>
    </recommendedName>
</protein>
<dbReference type="InterPro" id="IPR036291">
    <property type="entry name" value="NAD(P)-bd_dom_sf"/>
</dbReference>
<dbReference type="Pfam" id="PF05368">
    <property type="entry name" value="NmrA"/>
    <property type="match status" value="1"/>
</dbReference>
<dbReference type="InterPro" id="IPR008030">
    <property type="entry name" value="NmrA-like"/>
</dbReference>
<dbReference type="Gene3D" id="3.40.50.720">
    <property type="entry name" value="NAD(P)-binding Rossmann-like Domain"/>
    <property type="match status" value="1"/>
</dbReference>
<reference evidence="4 5" key="1">
    <citation type="submission" date="2021-01" db="EMBL/GenBank/DDBJ databases">
        <title>Whole genome shotgun sequence of Plantactinospora endophytica NBRC 110450.</title>
        <authorList>
            <person name="Komaki H."/>
            <person name="Tamura T."/>
        </authorList>
    </citation>
    <scope>NUCLEOTIDE SEQUENCE [LARGE SCALE GENOMIC DNA]</scope>
    <source>
        <strain evidence="4 5">NBRC 110450</strain>
    </source>
</reference>
<dbReference type="PANTHER" id="PTHR42748:SF7">
    <property type="entry name" value="NMRA LIKE REDOX SENSOR 1-RELATED"/>
    <property type="match status" value="1"/>
</dbReference>
<evidence type="ECO:0000256" key="2">
    <source>
        <dbReference type="ARBA" id="ARBA00022857"/>
    </source>
</evidence>
<keyword evidence="2" id="KW-0521">NADP</keyword>
<dbReference type="PANTHER" id="PTHR42748">
    <property type="entry name" value="NITROGEN METABOLITE REPRESSION PROTEIN NMRA FAMILY MEMBER"/>
    <property type="match status" value="1"/>
</dbReference>
<accession>A0ABQ4E6T6</accession>
<dbReference type="Proteomes" id="UP000646749">
    <property type="component" value="Unassembled WGS sequence"/>
</dbReference>
<dbReference type="InterPro" id="IPR051164">
    <property type="entry name" value="NmrA-like_oxidored"/>
</dbReference>
<dbReference type="SUPFAM" id="SSF51735">
    <property type="entry name" value="NAD(P)-binding Rossmann-fold domains"/>
    <property type="match status" value="1"/>
</dbReference>
<dbReference type="EMBL" id="BONW01000028">
    <property type="protein sequence ID" value="GIG90430.1"/>
    <property type="molecule type" value="Genomic_DNA"/>
</dbReference>
<name>A0ABQ4E6T6_9ACTN</name>
<keyword evidence="5" id="KW-1185">Reference proteome</keyword>
<sequence>MTDAERNQYLVLGATGGQGGAVARALADRGRPVRGFARRAVAEPPVPLVTGDLGDPDAVRRAFDGVTHVAVTLPLVYDPKRVTEFARTIAEAARTAGVRRLVYNTNTSLPAVTTGYAAFETRRAAEEILRDSGVPLVVLRPPVYLENLFNPGVGGALMDQGVLAYPLPEDRPVAWLTHDDLGAAMVAALDRPELAGSTVDVGGPEVVTGPELASIFARTLGREVRYVRLDVELFEQGLGQALGAEAAAGVSGIYRFAGTDAGRNLFDLDPTVLSGTFGAAPTPIARWVEAQPWHRWSTVPAGEPG</sequence>
<comment type="caution">
    <text evidence="4">The sequence shown here is derived from an EMBL/GenBank/DDBJ whole genome shotgun (WGS) entry which is preliminary data.</text>
</comment>
<dbReference type="RefSeq" id="WP_203868852.1">
    <property type="nucleotide sequence ID" value="NZ_BONW01000028.1"/>
</dbReference>
<evidence type="ECO:0000256" key="1">
    <source>
        <dbReference type="ARBA" id="ARBA00006328"/>
    </source>
</evidence>
<comment type="similarity">
    <text evidence="1">Belongs to the NmrA-type oxidoreductase family.</text>
</comment>
<feature type="domain" description="NmrA-like" evidence="3">
    <location>
        <begin position="10"/>
        <end position="248"/>
    </location>
</feature>
<evidence type="ECO:0000313" key="5">
    <source>
        <dbReference type="Proteomes" id="UP000646749"/>
    </source>
</evidence>
<proteinExistence type="inferred from homology"/>
<evidence type="ECO:0000259" key="3">
    <source>
        <dbReference type="Pfam" id="PF05368"/>
    </source>
</evidence>
<evidence type="ECO:0000313" key="4">
    <source>
        <dbReference type="EMBL" id="GIG90430.1"/>
    </source>
</evidence>
<gene>
    <name evidence="4" type="ORF">Pen02_53660</name>
</gene>
<organism evidence="4 5">
    <name type="scientific">Plantactinospora endophytica</name>
    <dbReference type="NCBI Taxonomy" id="673535"/>
    <lineage>
        <taxon>Bacteria</taxon>
        <taxon>Bacillati</taxon>
        <taxon>Actinomycetota</taxon>
        <taxon>Actinomycetes</taxon>
        <taxon>Micromonosporales</taxon>
        <taxon>Micromonosporaceae</taxon>
        <taxon>Plantactinospora</taxon>
    </lineage>
</organism>